<protein>
    <submittedName>
        <fullName evidence="1">Uncharacterized protein</fullName>
    </submittedName>
</protein>
<dbReference type="AlphaFoldDB" id="A0AAD1ZXR6"/>
<accession>A0AAD1ZXR6</accession>
<evidence type="ECO:0000313" key="1">
    <source>
        <dbReference type="EMBL" id="CAI9777779.1"/>
    </source>
</evidence>
<sequence>MGRPRAGLAVEYKAVLTELLGKAYVIYSQRIRKLEGEKMGLEGTRYDISDPFGNLKRAAAGLNYSFQTIPHHLNDHFLVPSSIEYHEDRDGGSFYNEHKDRYIHLSSPPKISAFGVLGQFLFDACVPKNV</sequence>
<evidence type="ECO:0000313" key="2">
    <source>
        <dbReference type="Proteomes" id="UP000834106"/>
    </source>
</evidence>
<keyword evidence="2" id="KW-1185">Reference proteome</keyword>
<dbReference type="Proteomes" id="UP000834106">
    <property type="component" value="Chromosome 15"/>
</dbReference>
<reference evidence="1" key="1">
    <citation type="submission" date="2023-05" db="EMBL/GenBank/DDBJ databases">
        <authorList>
            <person name="Huff M."/>
        </authorList>
    </citation>
    <scope>NUCLEOTIDE SEQUENCE</scope>
</reference>
<dbReference type="EMBL" id="OU503050">
    <property type="protein sequence ID" value="CAI9777779.1"/>
    <property type="molecule type" value="Genomic_DNA"/>
</dbReference>
<proteinExistence type="predicted"/>
<organism evidence="1 2">
    <name type="scientific">Fraxinus pennsylvanica</name>
    <dbReference type="NCBI Taxonomy" id="56036"/>
    <lineage>
        <taxon>Eukaryota</taxon>
        <taxon>Viridiplantae</taxon>
        <taxon>Streptophyta</taxon>
        <taxon>Embryophyta</taxon>
        <taxon>Tracheophyta</taxon>
        <taxon>Spermatophyta</taxon>
        <taxon>Magnoliopsida</taxon>
        <taxon>eudicotyledons</taxon>
        <taxon>Gunneridae</taxon>
        <taxon>Pentapetalae</taxon>
        <taxon>asterids</taxon>
        <taxon>lamiids</taxon>
        <taxon>Lamiales</taxon>
        <taxon>Oleaceae</taxon>
        <taxon>Oleeae</taxon>
        <taxon>Fraxinus</taxon>
    </lineage>
</organism>
<name>A0AAD1ZXR6_9LAMI</name>
<gene>
    <name evidence="1" type="ORF">FPE_LOCUS25209</name>
</gene>